<proteinExistence type="predicted"/>
<sequence>MKQRHSRKPSSGGVSPLGDSGTPGTPPAESPSSPRQASTTDGANAIKGDDYGHYGTNAKPSTPLLDFLKLESEGISWILLLVFLGALLGFGVGCGWFTRGPGSYRLTREKRLLAMAFKTGHLSKRWKKHYVISAWRTEFAKKVRRTVLYQIMTFRKAPWTVVLQYCGVGSASDEPEYHWIASSPIWPPNWILFREVDLSQIELIEGGLSPMMVTCLSFILPWRRNLIKALARKDRVKVNLRDVEGNIVEGTQAKTKSFASSILSSPSNPQIVGWYHPSAFSALREYVIRFDHGYVHPDLGFLISAPSGSERGIGMVRDSYNRCQVHCIPGTSEEIINFKVEERLRDEESKTQEALDIELMEELRREIPGLAADVSSSGGELVTSERAREVKSVDPFRNTTTYEGIQRAIELQQAKLSTHPSPFTQEEVLLRIPLEAQITRKNALDILSALLTDEHNKRYLEELDDAFLLTVLLAHERGLGTNSRYWPYIATLPARPTCALGRGWKQSVVDVVTSLAVEMGTDTNGWPMEISKAAEMSERIVAALSRDYKSILAVRDGADDATDNIRWSLCHVASRAIAGRDEHGSLRLVPMMDLINHDEKAEKFYEVQGDESAEQLASTSDNVEELSGAFIVRSTRNGFRKPLRKGQELMANYNVPSYSPLDWFLNMGFLPPERSGKWQMLRFESYGMPRSKATGSSTGSPEVQILRRHTYNDASR</sequence>
<feature type="region of interest" description="Disordered" evidence="1">
    <location>
        <begin position="1"/>
        <end position="52"/>
    </location>
</feature>
<dbReference type="GO" id="GO:0016279">
    <property type="term" value="F:protein-lysine N-methyltransferase activity"/>
    <property type="evidence" value="ECO:0007669"/>
    <property type="project" value="TreeGrafter"/>
</dbReference>
<evidence type="ECO:0000256" key="1">
    <source>
        <dbReference type="SAM" id="MobiDB-lite"/>
    </source>
</evidence>
<evidence type="ECO:0000313" key="3">
    <source>
        <dbReference type="EMBL" id="EJK77414.1"/>
    </source>
</evidence>
<accession>K0TJQ5</accession>
<reference evidence="3 4" key="1">
    <citation type="journal article" date="2012" name="Genome Biol.">
        <title>Genome and low-iron response of an oceanic diatom adapted to chronic iron limitation.</title>
        <authorList>
            <person name="Lommer M."/>
            <person name="Specht M."/>
            <person name="Roy A.S."/>
            <person name="Kraemer L."/>
            <person name="Andreson R."/>
            <person name="Gutowska M.A."/>
            <person name="Wolf J."/>
            <person name="Bergner S.V."/>
            <person name="Schilhabel M.B."/>
            <person name="Klostermeier U.C."/>
            <person name="Beiko R.G."/>
            <person name="Rosenstiel P."/>
            <person name="Hippler M."/>
            <person name="Laroche J."/>
        </authorList>
    </citation>
    <scope>NUCLEOTIDE SEQUENCE [LARGE SCALE GENOMIC DNA]</scope>
    <source>
        <strain evidence="3 4">CCMP1005</strain>
    </source>
</reference>
<dbReference type="eggNOG" id="ENOG502S7KK">
    <property type="taxonomic scope" value="Eukaryota"/>
</dbReference>
<gene>
    <name evidence="3" type="ORF">THAOC_00757</name>
</gene>
<dbReference type="OrthoDB" id="41800at2759"/>
<dbReference type="Proteomes" id="UP000266841">
    <property type="component" value="Unassembled WGS sequence"/>
</dbReference>
<dbReference type="PANTHER" id="PTHR13271">
    <property type="entry name" value="UNCHARACTERIZED PUTATIVE METHYLTRANSFERASE"/>
    <property type="match status" value="1"/>
</dbReference>
<dbReference type="AlphaFoldDB" id="K0TJQ5"/>
<dbReference type="EMBL" id="AGNL01000918">
    <property type="protein sequence ID" value="EJK77414.1"/>
    <property type="molecule type" value="Genomic_DNA"/>
</dbReference>
<comment type="caution">
    <text evidence="3">The sequence shown here is derived from an EMBL/GenBank/DDBJ whole genome shotgun (WGS) entry which is preliminary data.</text>
</comment>
<feature type="compositionally biased region" description="Polar residues" evidence="1">
    <location>
        <begin position="30"/>
        <end position="42"/>
    </location>
</feature>
<evidence type="ECO:0000313" key="4">
    <source>
        <dbReference type="Proteomes" id="UP000266841"/>
    </source>
</evidence>
<dbReference type="SUPFAM" id="SSF82199">
    <property type="entry name" value="SET domain"/>
    <property type="match status" value="1"/>
</dbReference>
<dbReference type="InterPro" id="IPR046341">
    <property type="entry name" value="SET_dom_sf"/>
</dbReference>
<dbReference type="PANTHER" id="PTHR13271:SF137">
    <property type="entry name" value="SET DOMAIN-CONTAINING PROTEIN"/>
    <property type="match status" value="1"/>
</dbReference>
<dbReference type="Gene3D" id="3.90.1410.10">
    <property type="entry name" value="set domain protein methyltransferase, domain 1"/>
    <property type="match status" value="1"/>
</dbReference>
<feature type="transmembrane region" description="Helical" evidence="2">
    <location>
        <begin position="77"/>
        <end position="98"/>
    </location>
</feature>
<evidence type="ECO:0000256" key="2">
    <source>
        <dbReference type="SAM" id="Phobius"/>
    </source>
</evidence>
<evidence type="ECO:0008006" key="5">
    <source>
        <dbReference type="Google" id="ProtNLM"/>
    </source>
</evidence>
<keyword evidence="2" id="KW-1133">Transmembrane helix</keyword>
<keyword evidence="2" id="KW-0812">Transmembrane</keyword>
<dbReference type="CDD" id="cd10527">
    <property type="entry name" value="SET_LSMT"/>
    <property type="match status" value="1"/>
</dbReference>
<keyword evidence="4" id="KW-1185">Reference proteome</keyword>
<dbReference type="InterPro" id="IPR050600">
    <property type="entry name" value="SETD3_SETD6_MTase"/>
</dbReference>
<feature type="region of interest" description="Disordered" evidence="1">
    <location>
        <begin position="689"/>
        <end position="716"/>
    </location>
</feature>
<keyword evidence="2" id="KW-0472">Membrane</keyword>
<organism evidence="3 4">
    <name type="scientific">Thalassiosira oceanica</name>
    <name type="common">Marine diatom</name>
    <dbReference type="NCBI Taxonomy" id="159749"/>
    <lineage>
        <taxon>Eukaryota</taxon>
        <taxon>Sar</taxon>
        <taxon>Stramenopiles</taxon>
        <taxon>Ochrophyta</taxon>
        <taxon>Bacillariophyta</taxon>
        <taxon>Coscinodiscophyceae</taxon>
        <taxon>Thalassiosirophycidae</taxon>
        <taxon>Thalassiosirales</taxon>
        <taxon>Thalassiosiraceae</taxon>
        <taxon>Thalassiosira</taxon>
    </lineage>
</organism>
<name>K0TJQ5_THAOC</name>
<protein>
    <recommendedName>
        <fullName evidence="5">SET domain-containing protein</fullName>
    </recommendedName>
</protein>